<dbReference type="GO" id="GO:0003724">
    <property type="term" value="F:RNA helicase activity"/>
    <property type="evidence" value="ECO:0007669"/>
    <property type="project" value="TreeGrafter"/>
</dbReference>
<dbReference type="PANTHER" id="PTHR47959">
    <property type="entry name" value="ATP-DEPENDENT RNA HELICASE RHLE-RELATED"/>
    <property type="match status" value="1"/>
</dbReference>
<keyword evidence="3" id="KW-0347">Helicase</keyword>
<dbReference type="AlphaFoldDB" id="A0A813JY03"/>
<keyword evidence="4" id="KW-0067">ATP-binding</keyword>
<feature type="non-terminal residue" evidence="6">
    <location>
        <position position="201"/>
    </location>
</feature>
<dbReference type="PANTHER" id="PTHR47959:SF1">
    <property type="entry name" value="ATP-DEPENDENT RNA HELICASE DBPA"/>
    <property type="match status" value="1"/>
</dbReference>
<dbReference type="EMBL" id="CAJNNW010027531">
    <property type="protein sequence ID" value="CAE8691826.1"/>
    <property type="molecule type" value="Genomic_DNA"/>
</dbReference>
<dbReference type="InterPro" id="IPR027417">
    <property type="entry name" value="P-loop_NTPase"/>
</dbReference>
<dbReference type="Pfam" id="PF00271">
    <property type="entry name" value="Helicase_C"/>
    <property type="match status" value="1"/>
</dbReference>
<evidence type="ECO:0000259" key="5">
    <source>
        <dbReference type="PROSITE" id="PS51194"/>
    </source>
</evidence>
<dbReference type="Proteomes" id="UP000626109">
    <property type="component" value="Unassembled WGS sequence"/>
</dbReference>
<name>A0A813JY03_POLGL</name>
<organism evidence="6 7">
    <name type="scientific">Polarella glacialis</name>
    <name type="common">Dinoflagellate</name>
    <dbReference type="NCBI Taxonomy" id="89957"/>
    <lineage>
        <taxon>Eukaryota</taxon>
        <taxon>Sar</taxon>
        <taxon>Alveolata</taxon>
        <taxon>Dinophyceae</taxon>
        <taxon>Suessiales</taxon>
        <taxon>Suessiaceae</taxon>
        <taxon>Polarella</taxon>
    </lineage>
</organism>
<evidence type="ECO:0000256" key="4">
    <source>
        <dbReference type="ARBA" id="ARBA00022840"/>
    </source>
</evidence>
<dbReference type="SUPFAM" id="SSF52540">
    <property type="entry name" value="P-loop containing nucleoside triphosphate hydrolases"/>
    <property type="match status" value="1"/>
</dbReference>
<comment type="caution">
    <text evidence="6">The sequence shown here is derived from an EMBL/GenBank/DDBJ whole genome shotgun (WGS) entry which is preliminary data.</text>
</comment>
<evidence type="ECO:0000313" key="7">
    <source>
        <dbReference type="Proteomes" id="UP000626109"/>
    </source>
</evidence>
<dbReference type="GO" id="GO:0005524">
    <property type="term" value="F:ATP binding"/>
    <property type="evidence" value="ECO:0007669"/>
    <property type="project" value="UniProtKB-KW"/>
</dbReference>
<dbReference type="CDD" id="cd18787">
    <property type="entry name" value="SF2_C_DEAD"/>
    <property type="match status" value="1"/>
</dbReference>
<dbReference type="GO" id="GO:0005829">
    <property type="term" value="C:cytosol"/>
    <property type="evidence" value="ECO:0007669"/>
    <property type="project" value="TreeGrafter"/>
</dbReference>
<evidence type="ECO:0000313" key="6">
    <source>
        <dbReference type="EMBL" id="CAE8691826.1"/>
    </source>
</evidence>
<evidence type="ECO:0000256" key="1">
    <source>
        <dbReference type="ARBA" id="ARBA00022741"/>
    </source>
</evidence>
<dbReference type="GO" id="GO:0016787">
    <property type="term" value="F:hydrolase activity"/>
    <property type="evidence" value="ECO:0007669"/>
    <property type="project" value="UniProtKB-KW"/>
</dbReference>
<feature type="non-terminal residue" evidence="6">
    <location>
        <position position="1"/>
    </location>
</feature>
<evidence type="ECO:0000256" key="3">
    <source>
        <dbReference type="ARBA" id="ARBA00022806"/>
    </source>
</evidence>
<evidence type="ECO:0000256" key="2">
    <source>
        <dbReference type="ARBA" id="ARBA00022801"/>
    </source>
</evidence>
<protein>
    <recommendedName>
        <fullName evidence="5">Helicase C-terminal domain-containing protein</fullName>
    </recommendedName>
</protein>
<gene>
    <name evidence="6" type="ORF">PGLA2088_LOCUS27601</name>
</gene>
<dbReference type="InterPro" id="IPR001650">
    <property type="entry name" value="Helicase_C-like"/>
</dbReference>
<keyword evidence="2" id="KW-0378">Hydrolase</keyword>
<dbReference type="PROSITE" id="PS51194">
    <property type="entry name" value="HELICASE_CTER"/>
    <property type="match status" value="1"/>
</dbReference>
<dbReference type="InterPro" id="IPR050079">
    <property type="entry name" value="DEAD_box_RNA_helicase"/>
</dbReference>
<dbReference type="SMART" id="SM00490">
    <property type="entry name" value="HELICc"/>
    <property type="match status" value="1"/>
</dbReference>
<reference evidence="6" key="1">
    <citation type="submission" date="2021-02" db="EMBL/GenBank/DDBJ databases">
        <authorList>
            <person name="Dougan E. K."/>
            <person name="Rhodes N."/>
            <person name="Thang M."/>
            <person name="Chan C."/>
        </authorList>
    </citation>
    <scope>NUCLEOTIDE SEQUENCE</scope>
</reference>
<dbReference type="Gene3D" id="3.40.50.300">
    <property type="entry name" value="P-loop containing nucleotide triphosphate hydrolases"/>
    <property type="match status" value="1"/>
</dbReference>
<proteinExistence type="predicted"/>
<keyword evidence="1" id="KW-0547">Nucleotide-binding</keyword>
<accession>A0A813JY03</accession>
<sequence>LAAAVAAAGADDVKPIGGRVIIFVNAVTSVMRLESVLSLLLESPSANKVLNKVKMSNHHNGNGKGDAEAPAMMVDVLGLHSKMKQKDRLKRMERFRTLKDAVLLSTDVAARGLDVKDVSAVLHYHAPRGSEVFVHRSGRTARAGKQGDSVACIGPGDASHWKQVYKTVGISKERVEEIDIAAEEVSAAKEASKLASDLEKK</sequence>
<feature type="domain" description="Helicase C-terminal" evidence="5">
    <location>
        <begin position="8"/>
        <end position="186"/>
    </location>
</feature>